<organism evidence="4 5">
    <name type="scientific">Natrinema ejinorense</name>
    <dbReference type="NCBI Taxonomy" id="373386"/>
    <lineage>
        <taxon>Archaea</taxon>
        <taxon>Methanobacteriati</taxon>
        <taxon>Methanobacteriota</taxon>
        <taxon>Stenosarchaea group</taxon>
        <taxon>Halobacteria</taxon>
        <taxon>Halobacteriales</taxon>
        <taxon>Natrialbaceae</taxon>
        <taxon>Natrinema</taxon>
    </lineage>
</organism>
<feature type="domain" description="HTH bat-type" evidence="3">
    <location>
        <begin position="58"/>
        <end position="109"/>
    </location>
</feature>
<dbReference type="AlphaFoldDB" id="A0A2A5QU19"/>
<dbReference type="PANTHER" id="PTHR34236:SF1">
    <property type="entry name" value="DIMETHYL SULFOXIDE REDUCTASE TRANSCRIPTIONAL ACTIVATOR"/>
    <property type="match status" value="1"/>
</dbReference>
<name>A0A2A5QU19_9EURY</name>
<dbReference type="RefSeq" id="WP_097379289.1">
    <property type="nucleotide sequence ID" value="NZ_NXNI01000001.1"/>
</dbReference>
<keyword evidence="1" id="KW-0805">Transcription regulation</keyword>
<evidence type="ECO:0000313" key="5">
    <source>
        <dbReference type="Proteomes" id="UP000219689"/>
    </source>
</evidence>
<evidence type="ECO:0000313" key="4">
    <source>
        <dbReference type="EMBL" id="PCR90341.1"/>
    </source>
</evidence>
<protein>
    <submittedName>
        <fullName evidence="4">Bacterio-opsin activator</fullName>
    </submittedName>
</protein>
<evidence type="ECO:0000259" key="3">
    <source>
        <dbReference type="Pfam" id="PF04967"/>
    </source>
</evidence>
<evidence type="ECO:0000256" key="1">
    <source>
        <dbReference type="ARBA" id="ARBA00023015"/>
    </source>
</evidence>
<dbReference type="EMBL" id="NXNI01000001">
    <property type="protein sequence ID" value="PCR90341.1"/>
    <property type="molecule type" value="Genomic_DNA"/>
</dbReference>
<evidence type="ECO:0000256" key="2">
    <source>
        <dbReference type="ARBA" id="ARBA00023163"/>
    </source>
</evidence>
<proteinExistence type="predicted"/>
<dbReference type="OrthoDB" id="27447at2157"/>
<keyword evidence="5" id="KW-1185">Reference proteome</keyword>
<gene>
    <name evidence="4" type="ORF">CP557_07205</name>
</gene>
<dbReference type="Pfam" id="PF04967">
    <property type="entry name" value="HTH_10"/>
    <property type="match status" value="1"/>
</dbReference>
<dbReference type="Proteomes" id="UP000219689">
    <property type="component" value="Unassembled WGS sequence"/>
</dbReference>
<accession>A0A2A5QU19</accession>
<dbReference type="PANTHER" id="PTHR34236">
    <property type="entry name" value="DIMETHYL SULFOXIDE REDUCTASE TRANSCRIPTIONAL ACTIVATOR"/>
    <property type="match status" value="1"/>
</dbReference>
<dbReference type="InterPro" id="IPR007050">
    <property type="entry name" value="HTH_bacterioopsin"/>
</dbReference>
<sequence length="124" mass="13758">MTDTEREQLRVTVTVTDGDSIQQLIDCVDDVVDAEAVADRSSNSNEYPAAISIDVDEMTPKQWEALELADDLGYYERPRRTDLETLASELSISKSAVSQRLRAAEATLIRALFESTSGRDSTEQ</sequence>
<reference evidence="4 5" key="1">
    <citation type="submission" date="2017-09" db="EMBL/GenBank/DDBJ databases">
        <title>Genome sequences of Natrinema ejinorence JCM 13890T.</title>
        <authorList>
            <person name="Roh S.W."/>
            <person name="Kim Y.B."/>
            <person name="Kim J.Y."/>
        </authorList>
    </citation>
    <scope>NUCLEOTIDE SEQUENCE [LARGE SCALE GENOMIC DNA]</scope>
    <source>
        <strain evidence="4 5">JCM 13890</strain>
    </source>
</reference>
<comment type="caution">
    <text evidence="4">The sequence shown here is derived from an EMBL/GenBank/DDBJ whole genome shotgun (WGS) entry which is preliminary data.</text>
</comment>
<keyword evidence="2" id="KW-0804">Transcription</keyword>